<evidence type="ECO:0000313" key="6">
    <source>
        <dbReference type="EMBL" id="EFJ22937.1"/>
    </source>
</evidence>
<dbReference type="KEGG" id="smo:SELMODRAFT_415943"/>
<evidence type="ECO:0000313" key="7">
    <source>
        <dbReference type="Proteomes" id="UP000001514"/>
    </source>
</evidence>
<proteinExistence type="inferred from homology"/>
<dbReference type="HOGENOM" id="CLU_134098_0_0_1"/>
<evidence type="ECO:0000256" key="1">
    <source>
        <dbReference type="ARBA" id="ARBA00004370"/>
    </source>
</evidence>
<comment type="similarity">
    <text evidence="2">Belongs to the CYSTM1 family.</text>
</comment>
<evidence type="ECO:0000256" key="3">
    <source>
        <dbReference type="ARBA" id="ARBA00023136"/>
    </source>
</evidence>
<keyword evidence="3" id="KW-0472">Membrane</keyword>
<name>D8RXL4_SELML</name>
<dbReference type="Proteomes" id="UP000001514">
    <property type="component" value="Unassembled WGS sequence"/>
</dbReference>
<evidence type="ECO:0000256" key="4">
    <source>
        <dbReference type="SAM" id="MobiDB-lite"/>
    </source>
</evidence>
<organism evidence="7">
    <name type="scientific">Selaginella moellendorffii</name>
    <name type="common">Spikemoss</name>
    <dbReference type="NCBI Taxonomy" id="88036"/>
    <lineage>
        <taxon>Eukaryota</taxon>
        <taxon>Viridiplantae</taxon>
        <taxon>Streptophyta</taxon>
        <taxon>Embryophyta</taxon>
        <taxon>Tracheophyta</taxon>
        <taxon>Lycopodiopsida</taxon>
        <taxon>Selaginellales</taxon>
        <taxon>Selaginellaceae</taxon>
        <taxon>Selaginella</taxon>
    </lineage>
</organism>
<sequence>MHHYGEHKTPPILPPPYQGYPPPGYPPPLSPHSHPHFHPPPGFPTQQQGSLIVASYGGGASSYYPPHQPQMYHQYQPYGQSPQNQSNVGCLEGCLAAMCCCCLLDACF</sequence>
<dbReference type="AlphaFoldDB" id="D8RXL4"/>
<protein>
    <recommendedName>
        <fullName evidence="5">Cysteine-rich transmembrane domain-containing protein</fullName>
    </recommendedName>
</protein>
<evidence type="ECO:0000256" key="2">
    <source>
        <dbReference type="ARBA" id="ARBA00009444"/>
    </source>
</evidence>
<feature type="domain" description="Cysteine-rich transmembrane" evidence="5">
    <location>
        <begin position="70"/>
        <end position="108"/>
    </location>
</feature>
<dbReference type="OMA" id="CEECLHG"/>
<dbReference type="Pfam" id="PF12734">
    <property type="entry name" value="CYSTM"/>
    <property type="match status" value="1"/>
</dbReference>
<dbReference type="GO" id="GO:0005886">
    <property type="term" value="C:plasma membrane"/>
    <property type="evidence" value="ECO:0000318"/>
    <property type="project" value="GO_Central"/>
</dbReference>
<feature type="compositionally biased region" description="Pro residues" evidence="4">
    <location>
        <begin position="11"/>
        <end position="30"/>
    </location>
</feature>
<reference evidence="6 7" key="1">
    <citation type="journal article" date="2011" name="Science">
        <title>The Selaginella genome identifies genetic changes associated with the evolution of vascular plants.</title>
        <authorList>
            <person name="Banks J.A."/>
            <person name="Nishiyama T."/>
            <person name="Hasebe M."/>
            <person name="Bowman J.L."/>
            <person name="Gribskov M."/>
            <person name="dePamphilis C."/>
            <person name="Albert V.A."/>
            <person name="Aono N."/>
            <person name="Aoyama T."/>
            <person name="Ambrose B.A."/>
            <person name="Ashton N.W."/>
            <person name="Axtell M.J."/>
            <person name="Barker E."/>
            <person name="Barker M.S."/>
            <person name="Bennetzen J.L."/>
            <person name="Bonawitz N.D."/>
            <person name="Chapple C."/>
            <person name="Cheng C."/>
            <person name="Correa L.G."/>
            <person name="Dacre M."/>
            <person name="DeBarry J."/>
            <person name="Dreyer I."/>
            <person name="Elias M."/>
            <person name="Engstrom E.M."/>
            <person name="Estelle M."/>
            <person name="Feng L."/>
            <person name="Finet C."/>
            <person name="Floyd S.K."/>
            <person name="Frommer W.B."/>
            <person name="Fujita T."/>
            <person name="Gramzow L."/>
            <person name="Gutensohn M."/>
            <person name="Harholt J."/>
            <person name="Hattori M."/>
            <person name="Heyl A."/>
            <person name="Hirai T."/>
            <person name="Hiwatashi Y."/>
            <person name="Ishikawa M."/>
            <person name="Iwata M."/>
            <person name="Karol K.G."/>
            <person name="Koehler B."/>
            <person name="Kolukisaoglu U."/>
            <person name="Kubo M."/>
            <person name="Kurata T."/>
            <person name="Lalonde S."/>
            <person name="Li K."/>
            <person name="Li Y."/>
            <person name="Litt A."/>
            <person name="Lyons E."/>
            <person name="Manning G."/>
            <person name="Maruyama T."/>
            <person name="Michael T.P."/>
            <person name="Mikami K."/>
            <person name="Miyazaki S."/>
            <person name="Morinaga S."/>
            <person name="Murata T."/>
            <person name="Mueller-Roeber B."/>
            <person name="Nelson D.R."/>
            <person name="Obara M."/>
            <person name="Oguri Y."/>
            <person name="Olmstead R.G."/>
            <person name="Onodera N."/>
            <person name="Petersen B.L."/>
            <person name="Pils B."/>
            <person name="Prigge M."/>
            <person name="Rensing S.A."/>
            <person name="Riano-Pachon D.M."/>
            <person name="Roberts A.W."/>
            <person name="Sato Y."/>
            <person name="Scheller H.V."/>
            <person name="Schulz B."/>
            <person name="Schulz C."/>
            <person name="Shakirov E.V."/>
            <person name="Shibagaki N."/>
            <person name="Shinohara N."/>
            <person name="Shippen D.E."/>
            <person name="Soerensen I."/>
            <person name="Sotooka R."/>
            <person name="Sugimoto N."/>
            <person name="Sugita M."/>
            <person name="Sumikawa N."/>
            <person name="Tanurdzic M."/>
            <person name="Theissen G."/>
            <person name="Ulvskov P."/>
            <person name="Wakazuki S."/>
            <person name="Weng J.K."/>
            <person name="Willats W.W."/>
            <person name="Wipf D."/>
            <person name="Wolf P.G."/>
            <person name="Yang L."/>
            <person name="Zimmer A.D."/>
            <person name="Zhu Q."/>
            <person name="Mitros T."/>
            <person name="Hellsten U."/>
            <person name="Loque D."/>
            <person name="Otillar R."/>
            <person name="Salamov A."/>
            <person name="Schmutz J."/>
            <person name="Shapiro H."/>
            <person name="Lindquist E."/>
            <person name="Lucas S."/>
            <person name="Rokhsar D."/>
            <person name="Grigoriev I.V."/>
        </authorList>
    </citation>
    <scope>NUCLEOTIDE SEQUENCE [LARGE SCALE GENOMIC DNA]</scope>
</reference>
<dbReference type="Gramene" id="EFJ22937">
    <property type="protein sequence ID" value="EFJ22937"/>
    <property type="gene ID" value="SELMODRAFT_415943"/>
</dbReference>
<evidence type="ECO:0000259" key="5">
    <source>
        <dbReference type="Pfam" id="PF12734"/>
    </source>
</evidence>
<feature type="region of interest" description="Disordered" evidence="4">
    <location>
        <begin position="1"/>
        <end position="50"/>
    </location>
</feature>
<dbReference type="InParanoid" id="D8RXL4"/>
<comment type="subcellular location">
    <subcellularLocation>
        <location evidence="1">Membrane</location>
    </subcellularLocation>
</comment>
<gene>
    <name evidence="6" type="ORF">SELMODRAFT_415943</name>
</gene>
<keyword evidence="7" id="KW-1185">Reference proteome</keyword>
<accession>D8RXL4</accession>
<dbReference type="EMBL" id="GL377594">
    <property type="protein sequence ID" value="EFJ22937.1"/>
    <property type="molecule type" value="Genomic_DNA"/>
</dbReference>
<dbReference type="InterPro" id="IPR028144">
    <property type="entry name" value="CYSTM_dom"/>
</dbReference>